<dbReference type="OrthoDB" id="452374at2"/>
<dbReference type="AlphaFoldDB" id="A0A2S6CUH0"/>
<dbReference type="InterPro" id="IPR022573">
    <property type="entry name" value="DUF2887"/>
</dbReference>
<dbReference type="Proteomes" id="UP000239589">
    <property type="component" value="Unassembled WGS sequence"/>
</dbReference>
<name>A0A2S6CUH0_9CYAN</name>
<dbReference type="PANTHER" id="PTHR35586:SF2">
    <property type="entry name" value="SLL1542 PROTEIN"/>
    <property type="match status" value="1"/>
</dbReference>
<protein>
    <recommendedName>
        <fullName evidence="1">DUF4351 domain-containing protein</fullName>
    </recommendedName>
</protein>
<evidence type="ECO:0000313" key="2">
    <source>
        <dbReference type="EMBL" id="PPJ63342.1"/>
    </source>
</evidence>
<keyword evidence="3" id="KW-1185">Reference proteome</keyword>
<dbReference type="EMBL" id="PGEM01000072">
    <property type="protein sequence ID" value="PPJ63342.1"/>
    <property type="molecule type" value="Genomic_DNA"/>
</dbReference>
<dbReference type="Pfam" id="PF11103">
    <property type="entry name" value="DUF2887"/>
    <property type="match status" value="1"/>
</dbReference>
<accession>A0A2S6CUH0</accession>
<gene>
    <name evidence="2" type="ORF">CUN59_10380</name>
</gene>
<reference evidence="2 3" key="1">
    <citation type="submission" date="2018-02" db="EMBL/GenBank/DDBJ databases">
        <title>Discovery of a pederin family compound in a non-symbiotic bloom-forming cyanobacterium.</title>
        <authorList>
            <person name="Kust A."/>
            <person name="Mares J."/>
            <person name="Jokela J."/>
            <person name="Urajova P."/>
            <person name="Hajek J."/>
            <person name="Saurav K."/>
            <person name="Voracova K."/>
            <person name="Fewer D.P."/>
            <person name="Haapaniemi E."/>
            <person name="Permi P."/>
            <person name="Rehakova K."/>
            <person name="Sivonen K."/>
            <person name="Hrouzek P."/>
        </authorList>
    </citation>
    <scope>NUCLEOTIDE SEQUENCE [LARGE SCALE GENOMIC DNA]</scope>
    <source>
        <strain evidence="2 3">CHARLIE-1</strain>
    </source>
</reference>
<proteinExistence type="predicted"/>
<sequence>MKTDKLFYRLFLSQPGLIAELIPEIPKDCRFTYSAPGVKEKGFELDGLLTPVAKDISLPLVFLEAQMQGDPRFYGRYLAEIFLYLYQYNVKQPWYGLLILPNRNEDLGSDIPYQSLLKSQVKRLYLEDLLPLKDLSPNLALLKLLVVDEQDTATLAQAIINSAETEEEFRRLLDLVEAILVNKFPQLGTKEILQMLNLKTVDVTQTRFYQEVFQEGRQEGEANLLLCLLTKRYGMLSPSQEKQIRSLAVEQLESLGEALLDFTNKSDLDIWLSGQL</sequence>
<comment type="caution">
    <text evidence="2">The sequence shown here is derived from an EMBL/GenBank/DDBJ whole genome shotgun (WGS) entry which is preliminary data.</text>
</comment>
<evidence type="ECO:0000313" key="3">
    <source>
        <dbReference type="Proteomes" id="UP000239589"/>
    </source>
</evidence>
<organism evidence="2 3">
    <name type="scientific">Cuspidothrix issatschenkoi CHARLIE-1</name>
    <dbReference type="NCBI Taxonomy" id="2052836"/>
    <lineage>
        <taxon>Bacteria</taxon>
        <taxon>Bacillati</taxon>
        <taxon>Cyanobacteriota</taxon>
        <taxon>Cyanophyceae</taxon>
        <taxon>Nostocales</taxon>
        <taxon>Aphanizomenonaceae</taxon>
        <taxon>Cuspidothrix</taxon>
    </lineage>
</organism>
<dbReference type="PANTHER" id="PTHR35586">
    <property type="entry name" value="SLL1691 PROTEIN"/>
    <property type="match status" value="1"/>
</dbReference>
<evidence type="ECO:0000259" key="1">
    <source>
        <dbReference type="Pfam" id="PF14261"/>
    </source>
</evidence>
<feature type="domain" description="DUF4351" evidence="1">
    <location>
        <begin position="214"/>
        <end position="272"/>
    </location>
</feature>
<dbReference type="Pfam" id="PF14261">
    <property type="entry name" value="DUF4351"/>
    <property type="match status" value="1"/>
</dbReference>
<dbReference type="RefSeq" id="WP_104387780.1">
    <property type="nucleotide sequence ID" value="NZ_PGEM01000072.1"/>
</dbReference>
<dbReference type="InterPro" id="IPR025587">
    <property type="entry name" value="DUF4351"/>
</dbReference>